<feature type="compositionally biased region" description="Basic residues" evidence="1">
    <location>
        <begin position="1"/>
        <end position="11"/>
    </location>
</feature>
<name>S7ZWK0_PENO1</name>
<feature type="compositionally biased region" description="Low complexity" evidence="1">
    <location>
        <begin position="180"/>
        <end position="190"/>
    </location>
</feature>
<feature type="compositionally biased region" description="Polar residues" evidence="1">
    <location>
        <begin position="369"/>
        <end position="384"/>
    </location>
</feature>
<feature type="compositionally biased region" description="Low complexity" evidence="1">
    <location>
        <begin position="55"/>
        <end position="65"/>
    </location>
</feature>
<dbReference type="EMBL" id="KB644415">
    <property type="protein sequence ID" value="EPS33151.1"/>
    <property type="molecule type" value="Genomic_DNA"/>
</dbReference>
<reference evidence="2 3" key="1">
    <citation type="journal article" date="2013" name="PLoS ONE">
        <title>Genomic and secretomic analyses reveal unique features of the lignocellulolytic enzyme system of Penicillium decumbens.</title>
        <authorList>
            <person name="Liu G."/>
            <person name="Zhang L."/>
            <person name="Wei X."/>
            <person name="Zou G."/>
            <person name="Qin Y."/>
            <person name="Ma L."/>
            <person name="Li J."/>
            <person name="Zheng H."/>
            <person name="Wang S."/>
            <person name="Wang C."/>
            <person name="Xun L."/>
            <person name="Zhao G.-P."/>
            <person name="Zhou Z."/>
            <person name="Qu Y."/>
        </authorList>
    </citation>
    <scope>NUCLEOTIDE SEQUENCE [LARGE SCALE GENOMIC DNA]</scope>
    <source>
        <strain evidence="3">114-2 / CGMCC 5302</strain>
    </source>
</reference>
<evidence type="ECO:0000313" key="3">
    <source>
        <dbReference type="Proteomes" id="UP000019376"/>
    </source>
</evidence>
<dbReference type="STRING" id="933388.S7ZWK0"/>
<feature type="compositionally biased region" description="Low complexity" evidence="1">
    <location>
        <begin position="12"/>
        <end position="34"/>
    </location>
</feature>
<feature type="compositionally biased region" description="Low complexity" evidence="1">
    <location>
        <begin position="155"/>
        <end position="168"/>
    </location>
</feature>
<dbReference type="eggNOG" id="ENOG502QT51">
    <property type="taxonomic scope" value="Eukaryota"/>
</dbReference>
<dbReference type="Proteomes" id="UP000019376">
    <property type="component" value="Unassembled WGS sequence"/>
</dbReference>
<feature type="compositionally biased region" description="Polar residues" evidence="1">
    <location>
        <begin position="262"/>
        <end position="273"/>
    </location>
</feature>
<keyword evidence="3" id="KW-1185">Reference proteome</keyword>
<organism evidence="2 3">
    <name type="scientific">Penicillium oxalicum (strain 114-2 / CGMCC 5302)</name>
    <name type="common">Penicillium decumbens</name>
    <dbReference type="NCBI Taxonomy" id="933388"/>
    <lineage>
        <taxon>Eukaryota</taxon>
        <taxon>Fungi</taxon>
        <taxon>Dikarya</taxon>
        <taxon>Ascomycota</taxon>
        <taxon>Pezizomycotina</taxon>
        <taxon>Eurotiomycetes</taxon>
        <taxon>Eurotiomycetidae</taxon>
        <taxon>Eurotiales</taxon>
        <taxon>Aspergillaceae</taxon>
        <taxon>Penicillium</taxon>
    </lineage>
</organism>
<feature type="compositionally biased region" description="Polar residues" evidence="1">
    <location>
        <begin position="323"/>
        <end position="337"/>
    </location>
</feature>
<dbReference type="AlphaFoldDB" id="S7ZWK0"/>
<feature type="compositionally biased region" description="Low complexity" evidence="1">
    <location>
        <begin position="338"/>
        <end position="357"/>
    </location>
</feature>
<protein>
    <submittedName>
        <fullName evidence="2">Uncharacterized protein</fullName>
    </submittedName>
</protein>
<evidence type="ECO:0000256" key="1">
    <source>
        <dbReference type="SAM" id="MobiDB-lite"/>
    </source>
</evidence>
<feature type="region of interest" description="Disordered" evidence="1">
    <location>
        <begin position="1"/>
        <end position="391"/>
    </location>
</feature>
<feature type="compositionally biased region" description="Polar residues" evidence="1">
    <location>
        <begin position="191"/>
        <end position="215"/>
    </location>
</feature>
<gene>
    <name evidence="2" type="ORF">PDE_08113</name>
</gene>
<dbReference type="PhylomeDB" id="S7ZWK0"/>
<feature type="compositionally biased region" description="Basic and acidic residues" evidence="1">
    <location>
        <begin position="359"/>
        <end position="368"/>
    </location>
</feature>
<feature type="compositionally biased region" description="Polar residues" evidence="1">
    <location>
        <begin position="282"/>
        <end position="316"/>
    </location>
</feature>
<feature type="compositionally biased region" description="Low complexity" evidence="1">
    <location>
        <begin position="677"/>
        <end position="698"/>
    </location>
</feature>
<dbReference type="OrthoDB" id="4155914at2759"/>
<feature type="region of interest" description="Disordered" evidence="1">
    <location>
        <begin position="649"/>
        <end position="741"/>
    </location>
</feature>
<dbReference type="HOGENOM" id="CLU_007122_0_0_1"/>
<sequence>MPLFRSKKAKSSPRPSISSPPSQPPQLQQYPPSSGDQLVHPAFSAPPDPIHPLINSNRSNNNNSNPHIGPHQSEPRVRPSSLHRSQSYRQPHLRHPDPPHSQTQQRQHDRSTIALIANEKENSQPRRPRKNFLGRPTSGLVERRLSVKGKPFSHSTSQPSSPQVASPPGLGPTEDEPYSHRPSQSSNSSSTPQKASCGSRVSSLPLQQQRYQPSQRDPLEPSRQPAFLGRSQPVLRPPASAQLRTNTDPVLGHRTSGRAVGTDTSPAPGSLSQDQERRNRRGNQLLSRAPQQDLVQPSRTPSQHTLESSSRGSLQSHPDAMQQAASKSPQPPAQLNHSTPQSQSHPPQSQESQGSPSAHEPHSDDSHRQSSQPHTMADTATSTPVGHRGTDDMSEIDVRALLQKHEELQTKYSKVKRYYFDKEAQVQHLQNTVAHQRMAVSRTVLDDNEYANRFIRLDGAIKDLAFSVRKDWRTVPGWLHGLVTEETTAKEMTAAGRAVISRWLVEEVFHRHFHPRLDPALSIQLKSIEMNLRRQQVRPPTEEERENVLVRISNWRRTTFDGLGDVLSTPAAQKHRDGLVDYLTADLAGFLSSQLHESAQPGLEAGVRMIIENTLNITEKIPLEARDVSVEYFLPHSSFDEAYMKTEGVLPPLTHQPSPPPPATPADVDGEEGGAPEGSSEASLASSSLSAGDAGSAPPQKTPRKSVFGALMGRRPLGPASGRSPAGAMHEEKLPPVDDRENASRIRFASFLAVEVRGKGTPVVLVKAPVWLLA</sequence>
<accession>S7ZWK0</accession>
<feature type="compositionally biased region" description="Basic and acidic residues" evidence="1">
    <location>
        <begin position="729"/>
        <end position="741"/>
    </location>
</feature>
<evidence type="ECO:0000313" key="2">
    <source>
        <dbReference type="EMBL" id="EPS33151.1"/>
    </source>
</evidence>
<proteinExistence type="predicted"/>